<keyword evidence="4" id="KW-1185">Reference proteome</keyword>
<dbReference type="PIRSF" id="PIRSF017082">
    <property type="entry name" value="YflP"/>
    <property type="match status" value="1"/>
</dbReference>
<evidence type="ECO:0000313" key="3">
    <source>
        <dbReference type="EMBL" id="MDU0340516.1"/>
    </source>
</evidence>
<evidence type="ECO:0000313" key="4">
    <source>
        <dbReference type="Proteomes" id="UP001254257"/>
    </source>
</evidence>
<feature type="chain" id="PRO_5046944171" evidence="2">
    <location>
        <begin position="28"/>
        <end position="327"/>
    </location>
</feature>
<dbReference type="Gene3D" id="3.40.190.150">
    <property type="entry name" value="Bordetella uptake gene, domain 1"/>
    <property type="match status" value="1"/>
</dbReference>
<comment type="similarity">
    <text evidence="1">Belongs to the UPF0065 (bug) family.</text>
</comment>
<evidence type="ECO:0000256" key="1">
    <source>
        <dbReference type="ARBA" id="ARBA00006987"/>
    </source>
</evidence>
<accession>A0ABU3S6U9</accession>
<sequence>MTKPTRRTFAKGMLGCGLAAFPGIVRAQGTWPNRPVRILTPFAAGGAADALARILAEQFQSASGQPLVVENKPGAGGTLAAAEIARSTPDGHALLLGDIGANAVAQSLFVSLPYNVESSFRHVIHLANLPMVMIGHPSVADGTVKGVIALAKAKPGTLNYASAGPGGASHLMMELFKRSAGVEIVHVPYRGGSPVLQATMTNEVQLAISTISTSRSFIEANSVRAIGVGSAEPVKALPEVKPISADVPGFEALTWHGIHVAAETPPEIVVQINSLFNKLIALPEVQRRFAIQTAEPVGGTPADYAAFVARETAKWGEVVRNAKIKPA</sequence>
<feature type="signal peptide" evidence="2">
    <location>
        <begin position="1"/>
        <end position="27"/>
    </location>
</feature>
<comment type="caution">
    <text evidence="3">The sequence shown here is derived from an EMBL/GenBank/DDBJ whole genome shotgun (WGS) entry which is preliminary data.</text>
</comment>
<reference evidence="3 4" key="1">
    <citation type="submission" date="2023-09" db="EMBL/GenBank/DDBJ databases">
        <title>Whole genome shotgun sequencing (WGS) of Bosea sp. ZW T0_25, isolated from stored onions (Allium cepa).</title>
        <authorList>
            <person name="Stoll D.A."/>
            <person name="Huch M."/>
        </authorList>
    </citation>
    <scope>NUCLEOTIDE SEQUENCE [LARGE SCALE GENOMIC DNA]</scope>
    <source>
        <strain evidence="3 4">ZW T0_25</strain>
    </source>
</reference>
<gene>
    <name evidence="3" type="ORF">RKE40_11510</name>
</gene>
<dbReference type="Pfam" id="PF03401">
    <property type="entry name" value="TctC"/>
    <property type="match status" value="1"/>
</dbReference>
<name>A0ABU3S6U9_9HYPH</name>
<dbReference type="InterPro" id="IPR005064">
    <property type="entry name" value="BUG"/>
</dbReference>
<dbReference type="Proteomes" id="UP001254257">
    <property type="component" value="Unassembled WGS sequence"/>
</dbReference>
<organism evidence="3 4">
    <name type="scientific">Bosea rubneri</name>
    <dbReference type="NCBI Taxonomy" id="3075434"/>
    <lineage>
        <taxon>Bacteria</taxon>
        <taxon>Pseudomonadati</taxon>
        <taxon>Pseudomonadota</taxon>
        <taxon>Alphaproteobacteria</taxon>
        <taxon>Hyphomicrobiales</taxon>
        <taxon>Boseaceae</taxon>
        <taxon>Bosea</taxon>
    </lineage>
</organism>
<protein>
    <submittedName>
        <fullName evidence="3">Tripartite tricarboxylate transporter substrate-binding protein</fullName>
    </submittedName>
</protein>
<dbReference type="Gene3D" id="3.40.190.10">
    <property type="entry name" value="Periplasmic binding protein-like II"/>
    <property type="match status" value="1"/>
</dbReference>
<dbReference type="PANTHER" id="PTHR42928">
    <property type="entry name" value="TRICARBOXYLATE-BINDING PROTEIN"/>
    <property type="match status" value="1"/>
</dbReference>
<keyword evidence="2" id="KW-0732">Signal</keyword>
<evidence type="ECO:0000256" key="2">
    <source>
        <dbReference type="SAM" id="SignalP"/>
    </source>
</evidence>
<dbReference type="RefSeq" id="WP_316018383.1">
    <property type="nucleotide sequence ID" value="NZ_JAWDID010000014.1"/>
</dbReference>
<dbReference type="EMBL" id="JAWDID010000014">
    <property type="protein sequence ID" value="MDU0340516.1"/>
    <property type="molecule type" value="Genomic_DNA"/>
</dbReference>
<dbReference type="PANTHER" id="PTHR42928:SF5">
    <property type="entry name" value="BLR1237 PROTEIN"/>
    <property type="match status" value="1"/>
</dbReference>
<proteinExistence type="inferred from homology"/>
<dbReference type="InterPro" id="IPR042100">
    <property type="entry name" value="Bug_dom1"/>
</dbReference>
<dbReference type="SUPFAM" id="SSF53850">
    <property type="entry name" value="Periplasmic binding protein-like II"/>
    <property type="match status" value="1"/>
</dbReference>